<keyword evidence="1 5" id="KW-0436">Ligase</keyword>
<dbReference type="InterPro" id="IPR013815">
    <property type="entry name" value="ATP_grasp_subdomain_1"/>
</dbReference>
<proteinExistence type="predicted"/>
<dbReference type="InterPro" id="IPR043938">
    <property type="entry name" value="Ligase_CoA_dom"/>
</dbReference>
<evidence type="ECO:0000313" key="6">
    <source>
        <dbReference type="Proteomes" id="UP001432062"/>
    </source>
</evidence>
<dbReference type="InterPro" id="IPR051538">
    <property type="entry name" value="Acyl-CoA_Synth/Transferase"/>
</dbReference>
<dbReference type="PANTHER" id="PTHR43334:SF1">
    <property type="entry name" value="3-HYDROXYPROPIONATE--COA LIGASE [ADP-FORMING]"/>
    <property type="match status" value="1"/>
</dbReference>
<name>A0ABZ1Z1Y5_9NOCA</name>
<keyword evidence="3" id="KW-0067">ATP-binding</keyword>
<evidence type="ECO:0000256" key="3">
    <source>
        <dbReference type="ARBA" id="ARBA00022840"/>
    </source>
</evidence>
<evidence type="ECO:0000313" key="5">
    <source>
        <dbReference type="EMBL" id="WUV48034.1"/>
    </source>
</evidence>
<dbReference type="Gene3D" id="3.40.50.261">
    <property type="entry name" value="Succinyl-CoA synthetase domains"/>
    <property type="match status" value="2"/>
</dbReference>
<dbReference type="GO" id="GO:0016874">
    <property type="term" value="F:ligase activity"/>
    <property type="evidence" value="ECO:0007669"/>
    <property type="project" value="UniProtKB-KW"/>
</dbReference>
<dbReference type="PANTHER" id="PTHR43334">
    <property type="entry name" value="ACETATE--COA LIGASE [ADP-FORMING]"/>
    <property type="match status" value="1"/>
</dbReference>
<reference evidence="5" key="1">
    <citation type="submission" date="2022-10" db="EMBL/GenBank/DDBJ databases">
        <title>The complete genomes of actinobacterial strains from the NBC collection.</title>
        <authorList>
            <person name="Joergensen T.S."/>
            <person name="Alvarez Arevalo M."/>
            <person name="Sterndorff E.B."/>
            <person name="Faurdal D."/>
            <person name="Vuksanovic O."/>
            <person name="Mourched A.-S."/>
            <person name="Charusanti P."/>
            <person name="Shaw S."/>
            <person name="Blin K."/>
            <person name="Weber T."/>
        </authorList>
    </citation>
    <scope>NUCLEOTIDE SEQUENCE</scope>
    <source>
        <strain evidence="5">NBC_01482</strain>
    </source>
</reference>
<dbReference type="Pfam" id="PF13549">
    <property type="entry name" value="ATP-grasp_5"/>
    <property type="match status" value="1"/>
</dbReference>
<protein>
    <submittedName>
        <fullName evidence="5">Acetate--CoA ligase family protein</fullName>
    </submittedName>
</protein>
<gene>
    <name evidence="5" type="ORF">OG563_07450</name>
</gene>
<dbReference type="Pfam" id="PF19045">
    <property type="entry name" value="Ligase_CoA_2"/>
    <property type="match status" value="1"/>
</dbReference>
<keyword evidence="6" id="KW-1185">Reference proteome</keyword>
<dbReference type="InterPro" id="IPR016102">
    <property type="entry name" value="Succinyl-CoA_synth-like"/>
</dbReference>
<dbReference type="Pfam" id="PF13607">
    <property type="entry name" value="Succ_CoA_lig"/>
    <property type="match status" value="1"/>
</dbReference>
<dbReference type="SUPFAM" id="SSF52210">
    <property type="entry name" value="Succinyl-CoA synthetase domains"/>
    <property type="match status" value="2"/>
</dbReference>
<sequence>MTHRPTTPLAGISERSALHRLLDPRSIAIIGASTNPAKRGYQAIRALRDSGYAHPIYPVNPTATKILGVDVVASIDHLPYGVDIALIALPAAAVPRVLRECGAAGIPGAVVLANGFREIGPAGAQLDAELLSAIADSGVRVIGPNTSGVFNVETGANLVGLPGVPNGPISVITQSGNMLLSLVNDNRAVRGPGFHSYVGLGNQADVRYDECVTELAAQSGTGAMAIHSEGFVDGRAFLVAAADAATRKPLVLLRGGRSAIGGRTAMSHTGSIAGSDAVATAVLRQAGVELVDRSDELAVVAGALATTASVRPGRRVAILSDGGGHATLAADAMTARGIELAELSESTQAALRVLLGPTASVVDPVDVAGATDADPSIFADAVEILMKDPAVGLVLIVGLFGGYHLRFDRSFESVENDTATELLALSAEYDTPLLVQSCYANDKIRNHDRLRAGGVPVVASVDHAVRIAEALDRRRVRRSTAHRRTSFVLPAPAKPVATHPGALDEPKARALLEATGIDTGAWTFATTIDDVTAAVTEFACACAVKVVCSQVVHKSDVGGVRLDVVAATAAANAQRIIDTVTARVPDARIDGMVVTPMAERGVELLVGATRDPIFGPIVAFGTGGVLVDALEDVAFRAAPLTELEAHEMISETRAARLLDGYRHLPVVDRNALAEFLVRVGDVVAAHPEITELDLNPVIATGNSLVPVDVRIVIGPTVPVPMERNS</sequence>
<evidence type="ECO:0000256" key="1">
    <source>
        <dbReference type="ARBA" id="ARBA00022598"/>
    </source>
</evidence>
<keyword evidence="2" id="KW-0547">Nucleotide-binding</keyword>
<dbReference type="Gene3D" id="3.40.50.720">
    <property type="entry name" value="NAD(P)-binding Rossmann-like Domain"/>
    <property type="match status" value="1"/>
</dbReference>
<dbReference type="Proteomes" id="UP001432062">
    <property type="component" value="Chromosome"/>
</dbReference>
<dbReference type="InterPro" id="IPR032875">
    <property type="entry name" value="Succ_CoA_lig_flav_dom"/>
</dbReference>
<dbReference type="Pfam" id="PF13380">
    <property type="entry name" value="CoA_binding_2"/>
    <property type="match status" value="1"/>
</dbReference>
<dbReference type="Gene3D" id="3.30.470.20">
    <property type="entry name" value="ATP-grasp fold, B domain"/>
    <property type="match status" value="1"/>
</dbReference>
<evidence type="ECO:0000259" key="4">
    <source>
        <dbReference type="SMART" id="SM00881"/>
    </source>
</evidence>
<dbReference type="SMART" id="SM00881">
    <property type="entry name" value="CoA_binding"/>
    <property type="match status" value="1"/>
</dbReference>
<dbReference type="SUPFAM" id="SSF51735">
    <property type="entry name" value="NAD(P)-binding Rossmann-fold domains"/>
    <property type="match status" value="1"/>
</dbReference>
<accession>A0ABZ1Z1Y5</accession>
<organism evidence="5 6">
    <name type="scientific">Nocardia vinacea</name>
    <dbReference type="NCBI Taxonomy" id="96468"/>
    <lineage>
        <taxon>Bacteria</taxon>
        <taxon>Bacillati</taxon>
        <taxon>Actinomycetota</taxon>
        <taxon>Actinomycetes</taxon>
        <taxon>Mycobacteriales</taxon>
        <taxon>Nocardiaceae</taxon>
        <taxon>Nocardia</taxon>
    </lineage>
</organism>
<dbReference type="InterPro" id="IPR003781">
    <property type="entry name" value="CoA-bd"/>
</dbReference>
<dbReference type="EMBL" id="CP109441">
    <property type="protein sequence ID" value="WUV48034.1"/>
    <property type="molecule type" value="Genomic_DNA"/>
</dbReference>
<dbReference type="SUPFAM" id="SSF56059">
    <property type="entry name" value="Glutathione synthetase ATP-binding domain-like"/>
    <property type="match status" value="1"/>
</dbReference>
<evidence type="ECO:0000256" key="2">
    <source>
        <dbReference type="ARBA" id="ARBA00022741"/>
    </source>
</evidence>
<feature type="domain" description="CoA-binding" evidence="4">
    <location>
        <begin position="21"/>
        <end position="116"/>
    </location>
</feature>
<dbReference type="InterPro" id="IPR036291">
    <property type="entry name" value="NAD(P)-bd_dom_sf"/>
</dbReference>
<dbReference type="Gene3D" id="3.30.1490.20">
    <property type="entry name" value="ATP-grasp fold, A domain"/>
    <property type="match status" value="1"/>
</dbReference>
<dbReference type="RefSeq" id="WP_329412336.1">
    <property type="nucleotide sequence ID" value="NZ_CP109441.1"/>
</dbReference>